<evidence type="ECO:0000313" key="2">
    <source>
        <dbReference type="Proteomes" id="UP000092460"/>
    </source>
</evidence>
<proteinExistence type="predicted"/>
<evidence type="ECO:0000313" key="1">
    <source>
        <dbReference type="EnsemblMetazoa" id="GPPI021426-PA"/>
    </source>
</evidence>
<organism evidence="1 2">
    <name type="scientific">Glossina palpalis gambiensis</name>
    <dbReference type="NCBI Taxonomy" id="67801"/>
    <lineage>
        <taxon>Eukaryota</taxon>
        <taxon>Metazoa</taxon>
        <taxon>Ecdysozoa</taxon>
        <taxon>Arthropoda</taxon>
        <taxon>Hexapoda</taxon>
        <taxon>Insecta</taxon>
        <taxon>Pterygota</taxon>
        <taxon>Neoptera</taxon>
        <taxon>Endopterygota</taxon>
        <taxon>Diptera</taxon>
        <taxon>Brachycera</taxon>
        <taxon>Muscomorpha</taxon>
        <taxon>Hippoboscoidea</taxon>
        <taxon>Glossinidae</taxon>
        <taxon>Glossina</taxon>
    </lineage>
</organism>
<dbReference type="EMBL" id="JXJN01009675">
    <property type="status" value="NOT_ANNOTATED_CDS"/>
    <property type="molecule type" value="Genomic_DNA"/>
</dbReference>
<sequence>MMNKTKTKDPKDVNTSINLAIGKTDEIMDTDSQHDPAPAGLIIKALKHSSAGNSFSATEGSPISKNDLSKLQLMVILQQFRVETLPGVRKANPTCNDDILYCYPRDAMSY</sequence>
<dbReference type="EMBL" id="JXJN01009676">
    <property type="status" value="NOT_ANNOTATED_CDS"/>
    <property type="molecule type" value="Genomic_DNA"/>
</dbReference>
<reference evidence="1" key="2">
    <citation type="submission" date="2020-05" db="UniProtKB">
        <authorList>
            <consortium name="EnsemblMetazoa"/>
        </authorList>
    </citation>
    <scope>IDENTIFICATION</scope>
    <source>
        <strain evidence="1">IAEA</strain>
    </source>
</reference>
<protein>
    <submittedName>
        <fullName evidence="1">Uncharacterized protein</fullName>
    </submittedName>
</protein>
<dbReference type="Proteomes" id="UP000092460">
    <property type="component" value="Unassembled WGS sequence"/>
</dbReference>
<keyword evidence="2" id="KW-1185">Reference proteome</keyword>
<name>A0A1B0B7J5_9MUSC</name>
<dbReference type="AlphaFoldDB" id="A0A1B0B7J5"/>
<reference evidence="2" key="1">
    <citation type="submission" date="2015-01" db="EMBL/GenBank/DDBJ databases">
        <authorList>
            <person name="Aksoy S."/>
            <person name="Warren W."/>
            <person name="Wilson R.K."/>
        </authorList>
    </citation>
    <scope>NUCLEOTIDE SEQUENCE [LARGE SCALE GENOMIC DNA]</scope>
    <source>
        <strain evidence="2">IAEA</strain>
    </source>
</reference>
<accession>A0A1B0B7J5</accession>
<dbReference type="VEuPathDB" id="VectorBase:GPPI021426"/>
<dbReference type="EnsemblMetazoa" id="GPPI021426-RA">
    <property type="protein sequence ID" value="GPPI021426-PA"/>
    <property type="gene ID" value="GPPI021426"/>
</dbReference>